<dbReference type="PIRSF" id="PIRSF030771">
    <property type="entry name" value="UCP030771"/>
    <property type="match status" value="1"/>
</dbReference>
<name>A0A1M6HNV5_MALRU</name>
<accession>A0A1M6HNV5</accession>
<dbReference type="AlphaFoldDB" id="A0A1M6HNV5"/>
<dbReference type="STRING" id="1122189.SAMN02745165_01902"/>
<dbReference type="InterPro" id="IPR011231">
    <property type="entry name" value="Phage_VT1-Sakai_H0018"/>
</dbReference>
<dbReference type="Pfam" id="PF09956">
    <property type="entry name" value="Phage_cement_2"/>
    <property type="match status" value="1"/>
</dbReference>
<sequence>MKNYIQPGAVLTWANGTGSDVSSGDLVIIGQRVGVASVDIVDGESGSVAVDGVFEVSKEAALEVSQGDLLYCNATGGELDKTNTNTLAGYAFEDAVGAAAEVRVKLNG</sequence>
<dbReference type="OrthoDB" id="5365964at2"/>
<keyword evidence="2" id="KW-1185">Reference proteome</keyword>
<gene>
    <name evidence="1" type="ORF">SAMN02745165_01902</name>
</gene>
<dbReference type="EMBL" id="FQZT01000005">
    <property type="protein sequence ID" value="SHJ23877.1"/>
    <property type="molecule type" value="Genomic_DNA"/>
</dbReference>
<proteinExistence type="predicted"/>
<reference evidence="1 2" key="1">
    <citation type="submission" date="2016-11" db="EMBL/GenBank/DDBJ databases">
        <authorList>
            <person name="Jaros S."/>
            <person name="Januszkiewicz K."/>
            <person name="Wedrychowicz H."/>
        </authorList>
    </citation>
    <scope>NUCLEOTIDE SEQUENCE [LARGE SCALE GENOMIC DNA]</scope>
    <source>
        <strain evidence="1 2">DSM 5091</strain>
    </source>
</reference>
<protein>
    <submittedName>
        <fullName evidence="1">Predicted phage recombinase, RecA/RadA family</fullName>
    </submittedName>
</protein>
<dbReference type="Proteomes" id="UP000184171">
    <property type="component" value="Unassembled WGS sequence"/>
</dbReference>
<evidence type="ECO:0000313" key="2">
    <source>
        <dbReference type="Proteomes" id="UP000184171"/>
    </source>
</evidence>
<dbReference type="RefSeq" id="WP_072908221.1">
    <property type="nucleotide sequence ID" value="NZ_FQZT01000005.1"/>
</dbReference>
<organism evidence="1 2">
    <name type="scientific">Malonomonas rubra DSM 5091</name>
    <dbReference type="NCBI Taxonomy" id="1122189"/>
    <lineage>
        <taxon>Bacteria</taxon>
        <taxon>Pseudomonadati</taxon>
        <taxon>Thermodesulfobacteriota</taxon>
        <taxon>Desulfuromonadia</taxon>
        <taxon>Desulfuromonadales</taxon>
        <taxon>Geopsychrobacteraceae</taxon>
        <taxon>Malonomonas</taxon>
    </lineage>
</organism>
<evidence type="ECO:0000313" key="1">
    <source>
        <dbReference type="EMBL" id="SHJ23877.1"/>
    </source>
</evidence>